<gene>
    <name evidence="1" type="ORF">FHR37_001265</name>
    <name evidence="2" type="ORF">SAMN05421678_105179</name>
</gene>
<accession>A0A1I2QZF8</accession>
<sequence>MDTTSPPDGEDLLRAQRRRAVLRQVRARQASAFARRSAIARTAVLLRSASYHER</sequence>
<reference evidence="1 4" key="2">
    <citation type="submission" date="2020-07" db="EMBL/GenBank/DDBJ databases">
        <title>Sequencing the genomes of 1000 actinobacteria strains.</title>
        <authorList>
            <person name="Klenk H.-P."/>
        </authorList>
    </citation>
    <scope>NUCLEOTIDE SEQUENCE [LARGE SCALE GENOMIC DNA]</scope>
    <source>
        <strain evidence="1 4">DSM 45117</strain>
    </source>
</reference>
<protein>
    <submittedName>
        <fullName evidence="2">Uncharacterized protein</fullName>
    </submittedName>
</protein>
<dbReference type="EMBL" id="JACBZA010000001">
    <property type="protein sequence ID" value="NYH82414.1"/>
    <property type="molecule type" value="Genomic_DNA"/>
</dbReference>
<reference evidence="2 3" key="1">
    <citation type="submission" date="2016-10" db="EMBL/GenBank/DDBJ databases">
        <authorList>
            <person name="de Groot N.N."/>
        </authorList>
    </citation>
    <scope>NUCLEOTIDE SEQUENCE [LARGE SCALE GENOMIC DNA]</scope>
    <source>
        <strain evidence="2 3">CPCC 202808</strain>
    </source>
</reference>
<dbReference type="Proteomes" id="UP000533017">
    <property type="component" value="Unassembled WGS sequence"/>
</dbReference>
<evidence type="ECO:0000313" key="4">
    <source>
        <dbReference type="Proteomes" id="UP000533017"/>
    </source>
</evidence>
<evidence type="ECO:0000313" key="2">
    <source>
        <dbReference type="EMBL" id="SFG33688.1"/>
    </source>
</evidence>
<dbReference type="EMBL" id="FOOI01000005">
    <property type="protein sequence ID" value="SFG33688.1"/>
    <property type="molecule type" value="Genomic_DNA"/>
</dbReference>
<proteinExistence type="predicted"/>
<evidence type="ECO:0000313" key="1">
    <source>
        <dbReference type="EMBL" id="NYH82414.1"/>
    </source>
</evidence>
<keyword evidence="4" id="KW-1185">Reference proteome</keyword>
<evidence type="ECO:0000313" key="3">
    <source>
        <dbReference type="Proteomes" id="UP000199052"/>
    </source>
</evidence>
<dbReference type="AlphaFoldDB" id="A0A1I2QZF8"/>
<dbReference type="RefSeq" id="WP_175542466.1">
    <property type="nucleotide sequence ID" value="NZ_FOOI01000005.1"/>
</dbReference>
<name>A0A1I2QZF8_9ACTN</name>
<organism evidence="2 3">
    <name type="scientific">Actinopolymorpha cephalotaxi</name>
    <dbReference type="NCBI Taxonomy" id="504797"/>
    <lineage>
        <taxon>Bacteria</taxon>
        <taxon>Bacillati</taxon>
        <taxon>Actinomycetota</taxon>
        <taxon>Actinomycetes</taxon>
        <taxon>Propionibacteriales</taxon>
        <taxon>Actinopolymorphaceae</taxon>
        <taxon>Actinopolymorpha</taxon>
    </lineage>
</organism>
<dbReference type="Proteomes" id="UP000199052">
    <property type="component" value="Unassembled WGS sequence"/>
</dbReference>